<evidence type="ECO:0000313" key="5">
    <source>
        <dbReference type="EMBL" id="CAH3015948.1"/>
    </source>
</evidence>
<dbReference type="InterPro" id="IPR032571">
    <property type="entry name" value="Qua1_dom"/>
</dbReference>
<keyword evidence="6" id="KW-1185">Reference proteome</keyword>
<dbReference type="CDD" id="cd22384">
    <property type="entry name" value="KH-I_KHDRBS"/>
    <property type="match status" value="1"/>
</dbReference>
<dbReference type="EMBL" id="CALNXI010000032">
    <property type="protein sequence ID" value="CAH3015948.1"/>
    <property type="molecule type" value="Genomic_DNA"/>
</dbReference>
<evidence type="ECO:0000256" key="2">
    <source>
        <dbReference type="PROSITE-ProRule" id="PRU00117"/>
    </source>
</evidence>
<proteinExistence type="predicted"/>
<feature type="compositionally biased region" description="Polar residues" evidence="3">
    <location>
        <begin position="58"/>
        <end position="84"/>
    </location>
</feature>
<dbReference type="Pfam" id="PF22675">
    <property type="entry name" value="KH-I_KHDC4-BBP"/>
    <property type="match status" value="1"/>
</dbReference>
<protein>
    <recommendedName>
        <fullName evidence="4">K Homology domain-containing protein</fullName>
    </recommendedName>
</protein>
<dbReference type="Proteomes" id="UP001159427">
    <property type="component" value="Unassembled WGS sequence"/>
</dbReference>
<keyword evidence="1 2" id="KW-0694">RNA-binding</keyword>
<dbReference type="InterPro" id="IPR004087">
    <property type="entry name" value="KH_dom"/>
</dbReference>
<dbReference type="PROSITE" id="PS50084">
    <property type="entry name" value="KH_TYPE_1"/>
    <property type="match status" value="1"/>
</dbReference>
<dbReference type="InterPro" id="IPR055256">
    <property type="entry name" value="KH_1_KHDC4/BBP-like"/>
</dbReference>
<dbReference type="SMART" id="SM00322">
    <property type="entry name" value="KH"/>
    <property type="match status" value="1"/>
</dbReference>
<organism evidence="5 6">
    <name type="scientific">Porites evermanni</name>
    <dbReference type="NCBI Taxonomy" id="104178"/>
    <lineage>
        <taxon>Eukaryota</taxon>
        <taxon>Metazoa</taxon>
        <taxon>Cnidaria</taxon>
        <taxon>Anthozoa</taxon>
        <taxon>Hexacorallia</taxon>
        <taxon>Scleractinia</taxon>
        <taxon>Fungiina</taxon>
        <taxon>Poritidae</taxon>
        <taxon>Porites</taxon>
    </lineage>
</organism>
<feature type="domain" description="K Homology" evidence="4">
    <location>
        <begin position="113"/>
        <end position="211"/>
    </location>
</feature>
<comment type="caution">
    <text evidence="5">The sequence shown here is derived from an EMBL/GenBank/DDBJ whole genome shotgun (WGS) entry which is preliminary data.</text>
</comment>
<feature type="region of interest" description="Disordered" evidence="3">
    <location>
        <begin position="40"/>
        <end position="105"/>
    </location>
</feature>
<dbReference type="SUPFAM" id="SSF54791">
    <property type="entry name" value="Eukaryotic type KH-domain (KH-domain type I)"/>
    <property type="match status" value="1"/>
</dbReference>
<dbReference type="InterPro" id="IPR036612">
    <property type="entry name" value="KH_dom_type_1_sf"/>
</dbReference>
<gene>
    <name evidence="5" type="ORF">PEVE_00024022</name>
</gene>
<evidence type="ECO:0000259" key="4">
    <source>
        <dbReference type="SMART" id="SM00322"/>
    </source>
</evidence>
<sequence>MTAEGSYLTELLAEKDNLDPSFVHSMRLLTEEINRMQTGGAVPVGQVSVKQERREETASTNGSSIPGLSDSPVGTNQGPLTTSAEVAPTPRPPPQHQFRRPADVFDSKLYKPTKLTEKVFIPVKEYPKFNFVGKLLGPRGNTFKRLQASTGTKMSILGKGSMREKEKEEELRTSGDPKHAHLEEDLHVLIEVEAPPGQAHARLGLAIEEIKKFLVPENNDEIHQEQMREMAILNGMEEPAAAPVPVATPVLRGRPHARGVPHHPHHPVHPGRGAPVPRIASIPRARGPPLGHVSVSAARSAAGLGPSSPTVAHAAPRAAAAPGDPYAAMRALPTTVVQQLLTPGEQAIGYESYEPGLEYEAAFPEHGEALYYEYGQPEVYETAYPAPTRVPVSSSATFKAPPARTVKKIVREAAYPY</sequence>
<reference evidence="5 6" key="1">
    <citation type="submission" date="2022-05" db="EMBL/GenBank/DDBJ databases">
        <authorList>
            <consortium name="Genoscope - CEA"/>
            <person name="William W."/>
        </authorList>
    </citation>
    <scope>NUCLEOTIDE SEQUENCE [LARGE SCALE GENOMIC DNA]</scope>
</reference>
<evidence type="ECO:0000256" key="3">
    <source>
        <dbReference type="SAM" id="MobiDB-lite"/>
    </source>
</evidence>
<name>A0ABN8LJW8_9CNID</name>
<dbReference type="Pfam" id="PF16274">
    <property type="entry name" value="Qua1"/>
    <property type="match status" value="1"/>
</dbReference>
<evidence type="ECO:0000256" key="1">
    <source>
        <dbReference type="ARBA" id="ARBA00022884"/>
    </source>
</evidence>
<dbReference type="Gene3D" id="3.30.1370.10">
    <property type="entry name" value="K Homology domain, type 1"/>
    <property type="match status" value="1"/>
</dbReference>
<accession>A0ABN8LJW8</accession>
<feature type="compositionally biased region" description="Basic residues" evidence="3">
    <location>
        <begin position="254"/>
        <end position="269"/>
    </location>
</feature>
<dbReference type="PANTHER" id="PTHR11208">
    <property type="entry name" value="RNA-BINDING PROTEIN RELATED"/>
    <property type="match status" value="1"/>
</dbReference>
<feature type="region of interest" description="Disordered" evidence="3">
    <location>
        <begin position="254"/>
        <end position="274"/>
    </location>
</feature>
<dbReference type="PANTHER" id="PTHR11208:SF42">
    <property type="entry name" value="QUAKING RELATED 54B, ISOFORM E"/>
    <property type="match status" value="1"/>
</dbReference>
<evidence type="ECO:0000313" key="6">
    <source>
        <dbReference type="Proteomes" id="UP001159427"/>
    </source>
</evidence>
<dbReference type="InterPro" id="IPR045071">
    <property type="entry name" value="BBP-like"/>
</dbReference>